<dbReference type="SUPFAM" id="SSF53448">
    <property type="entry name" value="Nucleotide-diphospho-sugar transferases"/>
    <property type="match status" value="1"/>
</dbReference>
<evidence type="ECO:0000313" key="2">
    <source>
        <dbReference type="Proteomes" id="UP000729701"/>
    </source>
</evidence>
<accession>A0A951QWD9</accession>
<dbReference type="Proteomes" id="UP000729701">
    <property type="component" value="Unassembled WGS sequence"/>
</dbReference>
<dbReference type="EMBL" id="JAHHGZ010000054">
    <property type="protein sequence ID" value="MBW4671812.1"/>
    <property type="molecule type" value="Genomic_DNA"/>
</dbReference>
<evidence type="ECO:0000313" key="1">
    <source>
        <dbReference type="EMBL" id="MBW4671812.1"/>
    </source>
</evidence>
<organism evidence="1 2">
    <name type="scientific">Cyanomargarita calcarea GSE-NOS-MK-12-04C</name>
    <dbReference type="NCBI Taxonomy" id="2839659"/>
    <lineage>
        <taxon>Bacteria</taxon>
        <taxon>Bacillati</taxon>
        <taxon>Cyanobacteriota</taxon>
        <taxon>Cyanophyceae</taxon>
        <taxon>Nostocales</taxon>
        <taxon>Cyanomargaritaceae</taxon>
        <taxon>Cyanomargarita</taxon>
    </lineage>
</organism>
<protein>
    <submittedName>
        <fullName evidence="1">Glycosyltransferase family 2 protein</fullName>
    </submittedName>
</protein>
<reference evidence="1" key="2">
    <citation type="journal article" date="2022" name="Microbiol. Resour. Announc.">
        <title>Metagenome Sequencing to Explore Phylogenomics of Terrestrial Cyanobacteria.</title>
        <authorList>
            <person name="Ward R.D."/>
            <person name="Stajich J.E."/>
            <person name="Johansen J.R."/>
            <person name="Huntemann M."/>
            <person name="Clum A."/>
            <person name="Foster B."/>
            <person name="Foster B."/>
            <person name="Roux S."/>
            <person name="Palaniappan K."/>
            <person name="Varghese N."/>
            <person name="Mukherjee S."/>
            <person name="Reddy T.B.K."/>
            <person name="Daum C."/>
            <person name="Copeland A."/>
            <person name="Chen I.A."/>
            <person name="Ivanova N.N."/>
            <person name="Kyrpides N.C."/>
            <person name="Shapiro N."/>
            <person name="Eloe-Fadrosh E.A."/>
            <person name="Pietrasiak N."/>
        </authorList>
    </citation>
    <scope>NUCLEOTIDE SEQUENCE</scope>
    <source>
        <strain evidence="1">GSE-NOS-MK-12-04C</strain>
    </source>
</reference>
<comment type="caution">
    <text evidence="1">The sequence shown here is derived from an EMBL/GenBank/DDBJ whole genome shotgun (WGS) entry which is preliminary data.</text>
</comment>
<name>A0A951QWD9_9CYAN</name>
<proteinExistence type="predicted"/>
<gene>
    <name evidence="1" type="ORF">KME60_31410</name>
</gene>
<dbReference type="InterPro" id="IPR029044">
    <property type="entry name" value="Nucleotide-diphossugar_trans"/>
</dbReference>
<reference evidence="1" key="1">
    <citation type="submission" date="2021-05" db="EMBL/GenBank/DDBJ databases">
        <authorList>
            <person name="Pietrasiak N."/>
            <person name="Ward R."/>
            <person name="Stajich J.E."/>
            <person name="Kurbessoian T."/>
        </authorList>
    </citation>
    <scope>NUCLEOTIDE SEQUENCE</scope>
    <source>
        <strain evidence="1">GSE-NOS-MK-12-04C</strain>
    </source>
</reference>
<dbReference type="AlphaFoldDB" id="A0A951QWD9"/>
<dbReference type="Gene3D" id="3.90.550.10">
    <property type="entry name" value="Spore Coat Polysaccharide Biosynthesis Protein SpsA, Chain A"/>
    <property type="match status" value="1"/>
</dbReference>
<sequence>MERDFQLKTPVVFIIFKRPHTTERVFEEIRQAKPTQLLVIADGARNGHPDEAKKCEATRAIIEQVDWDCEVIKNYSDVNLGCAKRVSSGLNWVFSKFEEAIILEDDCVPHQTFFRFCEELLEKYRYDNRIASISGQNVQFGHRRTNDSYYYSRYNHCWGWATWRRAWQHYDYQIELWKEIESNSFLDDILIDSQAVEYWNKRLKSVYESPAINIWDYQWTFTCWMQNSLGIISNGNLISNIGFGPDSTNFINSKNNPFENIPTEAMEFPLKHPPFMIRDLQADDFTQKTLFRESKLQLFKDKIKKILTSREDIDRNFKGMRLSK</sequence>